<dbReference type="PANTHER" id="PTHR13138">
    <property type="entry name" value="PROTEIN LIN1"/>
    <property type="match status" value="1"/>
</dbReference>
<feature type="compositionally biased region" description="Low complexity" evidence="1">
    <location>
        <begin position="287"/>
        <end position="301"/>
    </location>
</feature>
<gene>
    <name evidence="2" type="ORF">C2E20_2020</name>
</gene>
<dbReference type="Proteomes" id="UP000239649">
    <property type="component" value="Unassembled WGS sequence"/>
</dbReference>
<feature type="region of interest" description="Disordered" evidence="1">
    <location>
        <begin position="1"/>
        <end position="41"/>
    </location>
</feature>
<proteinExistence type="predicted"/>
<organism evidence="2 3">
    <name type="scientific">Micractinium conductrix</name>
    <dbReference type="NCBI Taxonomy" id="554055"/>
    <lineage>
        <taxon>Eukaryota</taxon>
        <taxon>Viridiplantae</taxon>
        <taxon>Chlorophyta</taxon>
        <taxon>core chlorophytes</taxon>
        <taxon>Trebouxiophyceae</taxon>
        <taxon>Chlorellales</taxon>
        <taxon>Chlorellaceae</taxon>
        <taxon>Chlorella clade</taxon>
        <taxon>Micractinium</taxon>
    </lineage>
</organism>
<keyword evidence="3" id="KW-1185">Reference proteome</keyword>
<feature type="region of interest" description="Disordered" evidence="1">
    <location>
        <begin position="581"/>
        <end position="601"/>
    </location>
</feature>
<evidence type="ECO:0000313" key="2">
    <source>
        <dbReference type="EMBL" id="PSC75164.1"/>
    </source>
</evidence>
<dbReference type="AlphaFoldDB" id="A0A2P6VM44"/>
<feature type="region of interest" description="Disordered" evidence="1">
    <location>
        <begin position="96"/>
        <end position="128"/>
    </location>
</feature>
<accession>A0A2P6VM44</accession>
<dbReference type="EMBL" id="LHPF02000003">
    <property type="protein sequence ID" value="PSC75164.1"/>
    <property type="molecule type" value="Genomic_DNA"/>
</dbReference>
<feature type="compositionally biased region" description="Low complexity" evidence="1">
    <location>
        <begin position="327"/>
        <end position="342"/>
    </location>
</feature>
<feature type="compositionally biased region" description="Low complexity" evidence="1">
    <location>
        <begin position="421"/>
        <end position="434"/>
    </location>
</feature>
<feature type="region of interest" description="Disordered" evidence="1">
    <location>
        <begin position="287"/>
        <end position="364"/>
    </location>
</feature>
<feature type="region of interest" description="Disordered" evidence="1">
    <location>
        <begin position="166"/>
        <end position="190"/>
    </location>
</feature>
<dbReference type="STRING" id="554055.A0A2P6VM44"/>
<feature type="compositionally biased region" description="Gly residues" evidence="1">
    <location>
        <begin position="474"/>
        <end position="484"/>
    </location>
</feature>
<feature type="compositionally biased region" description="Basic and acidic residues" evidence="1">
    <location>
        <begin position="166"/>
        <end position="177"/>
    </location>
</feature>
<feature type="region of interest" description="Disordered" evidence="1">
    <location>
        <begin position="469"/>
        <end position="505"/>
    </location>
</feature>
<comment type="caution">
    <text evidence="2">The sequence shown here is derived from an EMBL/GenBank/DDBJ whole genome shotgun (WGS) entry which is preliminary data.</text>
</comment>
<protein>
    <submittedName>
        <fullName evidence="2">CD2-binding family</fullName>
    </submittedName>
</protein>
<evidence type="ECO:0000256" key="1">
    <source>
        <dbReference type="SAM" id="MobiDB-lite"/>
    </source>
</evidence>
<dbReference type="GO" id="GO:0005682">
    <property type="term" value="C:U5 snRNP"/>
    <property type="evidence" value="ECO:0007669"/>
    <property type="project" value="InterPro"/>
</dbReference>
<name>A0A2P6VM44_9CHLO</name>
<sequence length="601" mass="61829">MREKRLPQAYEEAGDEEEEPTKRPRTRFVELQPTANDPADAIDEEVPGAARLAVEPLVLADSPFNPYKAGDPALTASHAAADPGFARVQRALLRRRQQEQGALGEALKAQEPGDQPEEAVNEGGTPLEPFHLKKELEEGFFDKEGNYLAYEGGQEGDAWLDSIEDRVAGTGPDRGRALPDANEPVAEPPRLASAQLAPYRARLVELLQSRETVPAALRRLAGAGPVLDKFYSKEEARRFFQERVRSGHAVPPGNHEEFTELTEAAEVLFDHGQTDVYSSTREQLEAAAAAVHAPPAAASPHGGPPVGSGVGEEPAAATRGRRHHRAPPSAAPATASEPSAAPDKPSVPSGERTAATTRGGEGPEAAAHGFAAELVKLDMPAELPLTTPPPSEVEMGLGMPAAAPTALELQRAAFSAPGQDVTAGAAPTAVGAPAERPPGLPAGADLEQAEEGQLLDEALEAAFWEALPRQPGGETAGASGGAGADAGAAPAVREKPSAGAGGASGEPAEAAVAASAAGNVSLLAGLVQPAVGRTGRQGEAGACLGGRLPSVERVLAEQEVQAMHAKPADAAKQAPQAVAFDNETANLVTPGASGRDAPAEE</sequence>
<dbReference type="PANTHER" id="PTHR13138:SF3">
    <property type="entry name" value="CD2 ANTIGEN CYTOPLASMIC TAIL-BINDING PROTEIN 2"/>
    <property type="match status" value="1"/>
</dbReference>
<dbReference type="InterPro" id="IPR039905">
    <property type="entry name" value="CD2BP2/Lin1"/>
</dbReference>
<feature type="region of interest" description="Disordered" evidence="1">
    <location>
        <begin position="418"/>
        <end position="444"/>
    </location>
</feature>
<reference evidence="2 3" key="1">
    <citation type="journal article" date="2018" name="Plant J.">
        <title>Genome sequences of Chlorella sorokiniana UTEX 1602 and Micractinium conductrix SAG 241.80: implications to maltose excretion by a green alga.</title>
        <authorList>
            <person name="Arriola M.B."/>
            <person name="Velmurugan N."/>
            <person name="Zhang Y."/>
            <person name="Plunkett M.H."/>
            <person name="Hondzo H."/>
            <person name="Barney B.M."/>
        </authorList>
    </citation>
    <scope>NUCLEOTIDE SEQUENCE [LARGE SCALE GENOMIC DNA]</scope>
    <source>
        <strain evidence="2 3">SAG 241.80</strain>
    </source>
</reference>
<evidence type="ECO:0000313" key="3">
    <source>
        <dbReference type="Proteomes" id="UP000239649"/>
    </source>
</evidence>
<dbReference type="OrthoDB" id="515820at2759"/>